<comment type="caution">
    <text evidence="2">The sequence shown here is derived from an EMBL/GenBank/DDBJ whole genome shotgun (WGS) entry which is preliminary data.</text>
</comment>
<feature type="compositionally biased region" description="Basic and acidic residues" evidence="1">
    <location>
        <begin position="218"/>
        <end position="230"/>
    </location>
</feature>
<reference evidence="2 3" key="1">
    <citation type="submission" date="2018-08" db="EMBL/GenBank/DDBJ databases">
        <title>Recombination of ecologically and evolutionarily significant loci maintains genetic cohesion in the Pseudomonas syringae species complex.</title>
        <authorList>
            <person name="Dillon M."/>
            <person name="Thakur S."/>
            <person name="Almeida R.N.D."/>
            <person name="Weir B.S."/>
            <person name="Guttman D.S."/>
        </authorList>
    </citation>
    <scope>NUCLEOTIDE SEQUENCE [LARGE SCALE GENOMIC DNA]</scope>
    <source>
        <strain evidence="2 3">ICMP 11288</strain>
    </source>
</reference>
<feature type="region of interest" description="Disordered" evidence="1">
    <location>
        <begin position="176"/>
        <end position="230"/>
    </location>
</feature>
<dbReference type="AlphaFoldDB" id="A0A3M4QDI5"/>
<feature type="compositionally biased region" description="Basic and acidic residues" evidence="1">
    <location>
        <begin position="13"/>
        <end position="23"/>
    </location>
</feature>
<protein>
    <submittedName>
        <fullName evidence="2">Uncharacterized protein</fullName>
    </submittedName>
</protein>
<evidence type="ECO:0000313" key="2">
    <source>
        <dbReference type="EMBL" id="RMQ88557.1"/>
    </source>
</evidence>
<name>A0A3M4QDI5_9PSED</name>
<accession>A0A3M4QDI5</accession>
<feature type="compositionally biased region" description="Basic and acidic residues" evidence="1">
    <location>
        <begin position="187"/>
        <end position="196"/>
    </location>
</feature>
<dbReference type="Proteomes" id="UP000277179">
    <property type="component" value="Unassembled WGS sequence"/>
</dbReference>
<feature type="region of interest" description="Disordered" evidence="1">
    <location>
        <begin position="1"/>
        <end position="31"/>
    </location>
</feature>
<proteinExistence type="predicted"/>
<dbReference type="EMBL" id="RBRL01000196">
    <property type="protein sequence ID" value="RMQ88557.1"/>
    <property type="molecule type" value="Genomic_DNA"/>
</dbReference>
<evidence type="ECO:0000313" key="3">
    <source>
        <dbReference type="Proteomes" id="UP000277179"/>
    </source>
</evidence>
<evidence type="ECO:0000256" key="1">
    <source>
        <dbReference type="SAM" id="MobiDB-lite"/>
    </source>
</evidence>
<organism evidence="2 3">
    <name type="scientific">Pseudomonas salomonii</name>
    <dbReference type="NCBI Taxonomy" id="191391"/>
    <lineage>
        <taxon>Bacteria</taxon>
        <taxon>Pseudomonadati</taxon>
        <taxon>Pseudomonadota</taxon>
        <taxon>Gammaproteobacteria</taxon>
        <taxon>Pseudomonadales</taxon>
        <taxon>Pseudomonadaceae</taxon>
        <taxon>Pseudomonas</taxon>
    </lineage>
</organism>
<gene>
    <name evidence="2" type="ORF">ALP97_200179</name>
</gene>
<sequence>MEKAPQRGQGQEVNRDDQVQLEHAKRRRGHHLRAEQQLLHADHTHQGGVFEHHIELIAQRRHDHSKRLGQHDAPHQLAEPHAQGTPGFVLALVHRADAGADNLGHIRAFVEAQGDDRRLDIAGDDQPEQLDVLEAEDPARCQCGVQKHNLHQQRRTAHQPHIKAYRQVQQRVLRQAQQRRRQAQRTAEQHRQHADQARQPQPGEVDPTGLQQVLPEHIPIEIHRDRTSVK</sequence>